<dbReference type="Proteomes" id="UP000474967">
    <property type="component" value="Unassembled WGS sequence"/>
</dbReference>
<evidence type="ECO:0000313" key="3">
    <source>
        <dbReference type="Proteomes" id="UP000474967"/>
    </source>
</evidence>
<name>A0A6L9XX46_9MICO</name>
<dbReference type="Pfam" id="PF04122">
    <property type="entry name" value="CW_binding_2"/>
    <property type="match status" value="3"/>
</dbReference>
<evidence type="ECO:0008006" key="4">
    <source>
        <dbReference type="Google" id="ProtNLM"/>
    </source>
</evidence>
<organism evidence="2 3">
    <name type="scientific">Leifsonia tongyongensis</name>
    <dbReference type="NCBI Taxonomy" id="1268043"/>
    <lineage>
        <taxon>Bacteria</taxon>
        <taxon>Bacillati</taxon>
        <taxon>Actinomycetota</taxon>
        <taxon>Actinomycetes</taxon>
        <taxon>Micrococcales</taxon>
        <taxon>Microbacteriaceae</taxon>
        <taxon>Leifsonia</taxon>
    </lineage>
</organism>
<comment type="caution">
    <text evidence="2">The sequence shown here is derived from an EMBL/GenBank/DDBJ whole genome shotgun (WGS) entry which is preliminary data.</text>
</comment>
<dbReference type="InterPro" id="IPR011048">
    <property type="entry name" value="Haem_d1_sf"/>
</dbReference>
<dbReference type="EMBL" id="JAAGWY010000002">
    <property type="protein sequence ID" value="NEN06002.1"/>
    <property type="molecule type" value="Genomic_DNA"/>
</dbReference>
<reference evidence="2 3" key="1">
    <citation type="journal article" date="2014" name="J. Microbiol.">
        <title>Diaminobutyricibacter tongyongensis gen. nov., sp. nov. and Homoserinibacter gongjuensis gen. nov., sp. nov. belong to the family Microbacteriaceae.</title>
        <authorList>
            <person name="Kim S.J."/>
            <person name="Ahn J.H."/>
            <person name="Weon H.Y."/>
            <person name="Hamada M."/>
            <person name="Suzuki K."/>
            <person name="Kwon S.W."/>
        </authorList>
    </citation>
    <scope>NUCLEOTIDE SEQUENCE [LARGE SCALE GENOMIC DNA]</scope>
    <source>
        <strain evidence="2 3">NBRC 108724</strain>
    </source>
</reference>
<sequence length="671" mass="66884">MREQTSLSTDRTRRAGGSRKLVAALSAVALAGIGLAAATPASATDSYKAPTFGVGNNPGGIAFTPDGARAVVVTAPPGAIEGNLTTYNATTHAKLWGTTVDGQGANGLAISPDGTMALVAYANGAGNSGGLTVVDLAHNTNLGTITGTDQLWDVAFTPDGSKAYAMDWPANSSTGSVAVVNPATRSVVDYIPVSGIPFDVVFSPDSSLAYVVSAFNGNGAGLITVINVGAGTVQTTIPIGAGSDGIAITPDGSTLFATNSGDAVHPGTVSVVSTSQNKVLSTIANVGVGPFAVKVSPDGSQAWVLNWNGGTVAVIDASSKAVVNRYAVSGGGPWSLVFSPNGKQAWVTIDGDDSHITGSVAVFDVKSARWNPTVARISGTDRYQTSVQVAQKAFPTAAPVVFVATGTGFADALAAAAPAAKLGGPLLLTDPNRLPASVKAEITTLHPSTIYIVGGTGAISTAVEQQLKPLAATVTRVAGTDRFDTARQVINVAFPTSTPMTKVYVATGMNFPDALSASAAAGAAGLPVLLVNGTKSSLDTATTNFLTAHGANAFTVIGGPNVVSAGIATQLGASGPVNRIFGADRYTTSQLINSDAFTSGTAAYFATGTSFADALSGAVLAAVKGSPLYVVNPVCVPDGSEADLAGRGVSAVTLIGGTGALSPAVAAMHNC</sequence>
<evidence type="ECO:0000313" key="2">
    <source>
        <dbReference type="EMBL" id="NEN06002.1"/>
    </source>
</evidence>
<dbReference type="PANTHER" id="PTHR47197:SF3">
    <property type="entry name" value="DIHYDRO-HEME D1 DEHYDROGENASE"/>
    <property type="match status" value="1"/>
</dbReference>
<dbReference type="SUPFAM" id="SSF51004">
    <property type="entry name" value="C-terminal (heme d1) domain of cytochrome cd1-nitrite reductase"/>
    <property type="match status" value="1"/>
</dbReference>
<protein>
    <recommendedName>
        <fullName evidence="4">Cell wall-binding repeat-containing protein</fullName>
    </recommendedName>
</protein>
<dbReference type="InterPro" id="IPR007253">
    <property type="entry name" value="Cell_wall-bd_2"/>
</dbReference>
<keyword evidence="1" id="KW-0732">Signal</keyword>
<accession>A0A6L9XX46</accession>
<dbReference type="Gene3D" id="2.130.10.10">
    <property type="entry name" value="YVTN repeat-like/Quinoprotein amine dehydrogenase"/>
    <property type="match status" value="3"/>
</dbReference>
<proteinExistence type="predicted"/>
<dbReference type="PANTHER" id="PTHR47197">
    <property type="entry name" value="PROTEIN NIRF"/>
    <property type="match status" value="1"/>
</dbReference>
<dbReference type="InterPro" id="IPR051200">
    <property type="entry name" value="Host-pathogen_enzymatic-act"/>
</dbReference>
<feature type="chain" id="PRO_5026832844" description="Cell wall-binding repeat-containing protein" evidence="1">
    <location>
        <begin position="44"/>
        <end position="671"/>
    </location>
</feature>
<keyword evidence="3" id="KW-1185">Reference proteome</keyword>
<dbReference type="RefSeq" id="WP_163289461.1">
    <property type="nucleotide sequence ID" value="NZ_JAAGWY010000002.1"/>
</dbReference>
<gene>
    <name evidence="2" type="ORF">G3T36_08955</name>
</gene>
<dbReference type="AlphaFoldDB" id="A0A6L9XX46"/>
<feature type="signal peptide" evidence="1">
    <location>
        <begin position="1"/>
        <end position="43"/>
    </location>
</feature>
<dbReference type="InterPro" id="IPR015943">
    <property type="entry name" value="WD40/YVTN_repeat-like_dom_sf"/>
</dbReference>
<evidence type="ECO:0000256" key="1">
    <source>
        <dbReference type="SAM" id="SignalP"/>
    </source>
</evidence>
<dbReference type="Gene3D" id="3.40.50.12090">
    <property type="match status" value="2"/>
</dbReference>